<protein>
    <submittedName>
        <fullName evidence="3">F-box domain-containing protein</fullName>
    </submittedName>
</protein>
<dbReference type="AlphaFoldDB" id="A0A1I7TH85"/>
<dbReference type="InterPro" id="IPR012885">
    <property type="entry name" value="F-box_Sdz-33"/>
</dbReference>
<evidence type="ECO:0000313" key="2">
    <source>
        <dbReference type="Proteomes" id="UP000095282"/>
    </source>
</evidence>
<evidence type="ECO:0000259" key="1">
    <source>
        <dbReference type="PROSITE" id="PS50181"/>
    </source>
</evidence>
<keyword evidence="2" id="KW-1185">Reference proteome</keyword>
<dbReference type="InterPro" id="IPR001810">
    <property type="entry name" value="F-box_dom"/>
</dbReference>
<dbReference type="PANTHER" id="PTHR21503:SF53">
    <property type="entry name" value="F-BOX ASSOCIATED DOMAIN-CONTAINING PROTEIN-RELATED"/>
    <property type="match status" value="1"/>
</dbReference>
<dbReference type="Proteomes" id="UP000095282">
    <property type="component" value="Unplaced"/>
</dbReference>
<dbReference type="PROSITE" id="PS50181">
    <property type="entry name" value="FBOX"/>
    <property type="match status" value="1"/>
</dbReference>
<accession>A0A1I7TH85</accession>
<dbReference type="Pfam" id="PF07735">
    <property type="entry name" value="FBA_2"/>
    <property type="match status" value="1"/>
</dbReference>
<feature type="domain" description="F-box" evidence="1">
    <location>
        <begin position="3"/>
        <end position="53"/>
    </location>
</feature>
<name>A0A1I7TH85_9PELO</name>
<proteinExistence type="predicted"/>
<reference evidence="3" key="1">
    <citation type="submission" date="2016-11" db="UniProtKB">
        <authorList>
            <consortium name="WormBaseParasite"/>
        </authorList>
    </citation>
    <scope>IDENTIFICATION</scope>
</reference>
<evidence type="ECO:0000313" key="3">
    <source>
        <dbReference type="WBParaSite" id="Csp11.Scaffold612.g5906.t1"/>
    </source>
</evidence>
<dbReference type="WBParaSite" id="Csp11.Scaffold612.g5906.t1">
    <property type="protein sequence ID" value="Csp11.Scaffold612.g5906.t1"/>
    <property type="gene ID" value="Csp11.Scaffold612.g5906"/>
</dbReference>
<dbReference type="PANTHER" id="PTHR21503">
    <property type="entry name" value="F-BOX-CONTAINING HYPOTHETICAL PROTEIN C.ELEGANS"/>
    <property type="match status" value="1"/>
</dbReference>
<organism evidence="2 3">
    <name type="scientific">Caenorhabditis tropicalis</name>
    <dbReference type="NCBI Taxonomy" id="1561998"/>
    <lineage>
        <taxon>Eukaryota</taxon>
        <taxon>Metazoa</taxon>
        <taxon>Ecdysozoa</taxon>
        <taxon>Nematoda</taxon>
        <taxon>Chromadorea</taxon>
        <taxon>Rhabditida</taxon>
        <taxon>Rhabditina</taxon>
        <taxon>Rhabditomorpha</taxon>
        <taxon>Rhabditoidea</taxon>
        <taxon>Rhabditidae</taxon>
        <taxon>Peloderinae</taxon>
        <taxon>Caenorhabditis</taxon>
    </lineage>
</organism>
<sequence>MATFPLLQLPVVAMENTLSIMTPLELIDLSLVSARSKTTVKNFLRVRPKFKAEMNISRGSNIIISAREEWRLKKINKLEEERRFMNNEVNEMAKAFEYIKEVLECDFDLIRIDFSRLHDENRQFIDWLRSQQQIFDTIAIQGSYQNYDDDVKYLMENLKATGELVLVMLRHADDFQLEIPEGLRILHVDSSGFIKFEQFLKLDSEQIVFLRSPLTSQEIYRFLKSWMACESHLNLKALQITIDHPDVINAVKELPHVEVTIDNNIRGMFDRVAFFNSLTNGFNITRSDGKIATTCVLQTAATSRLYFVLH</sequence>